<evidence type="ECO:0000256" key="1">
    <source>
        <dbReference type="ARBA" id="ARBA00004123"/>
    </source>
</evidence>
<evidence type="ECO:0000256" key="5">
    <source>
        <dbReference type="ARBA" id="ARBA00023242"/>
    </source>
</evidence>
<dbReference type="CDD" id="cd23836">
    <property type="entry name" value="DRWD-C_CENP-O"/>
    <property type="match status" value="1"/>
</dbReference>
<dbReference type="Proteomes" id="UP000287651">
    <property type="component" value="Unassembled WGS sequence"/>
</dbReference>
<dbReference type="EMBL" id="AMZH03004431">
    <property type="protein sequence ID" value="RRT69185.1"/>
    <property type="molecule type" value="Genomic_DNA"/>
</dbReference>
<evidence type="ECO:0000313" key="7">
    <source>
        <dbReference type="EMBL" id="RRT69185.1"/>
    </source>
</evidence>
<gene>
    <name evidence="7" type="ORF">B296_00037633</name>
</gene>
<feature type="non-terminal residue" evidence="7">
    <location>
        <position position="1"/>
    </location>
</feature>
<dbReference type="InterPro" id="IPR018464">
    <property type="entry name" value="CENP-O"/>
</dbReference>
<name>A0A426ZYY9_ENSVE</name>
<keyword evidence="5" id="KW-0539">Nucleus</keyword>
<reference evidence="7 8" key="1">
    <citation type="journal article" date="2014" name="Agronomy (Basel)">
        <title>A Draft Genome Sequence for Ensete ventricosum, the Drought-Tolerant Tree Against Hunger.</title>
        <authorList>
            <person name="Harrison J."/>
            <person name="Moore K.A."/>
            <person name="Paszkiewicz K."/>
            <person name="Jones T."/>
            <person name="Grant M."/>
            <person name="Ambacheew D."/>
            <person name="Muzemil S."/>
            <person name="Studholme D.J."/>
        </authorList>
    </citation>
    <scope>NUCLEOTIDE SEQUENCE [LARGE SCALE GENOMIC DNA]</scope>
</reference>
<comment type="similarity">
    <text evidence="3">Belongs to the CENP-O/MCM21 family.</text>
</comment>
<sequence>VRLIKELYGNQIGELFHSLSYNLIEFVLEDFDWYVPNNCSIYAYKVTVSLRYADLVSILPSRIRVLAWPVHPSKKILAVDRKESGPALAQSIPSRLSYAEDALRTMSLPEGRLYLSASTLSEHGECIIFLLAYFPFYIFSICRDSVESASGAATDVPTSWWCLSGG</sequence>
<evidence type="ECO:0000256" key="2">
    <source>
        <dbReference type="ARBA" id="ARBA00004584"/>
    </source>
</evidence>
<evidence type="ECO:0000256" key="4">
    <source>
        <dbReference type="ARBA" id="ARBA00022454"/>
    </source>
</evidence>
<protein>
    <submittedName>
        <fullName evidence="7">Uncharacterized protein</fullName>
    </submittedName>
</protein>
<evidence type="ECO:0000256" key="3">
    <source>
        <dbReference type="ARBA" id="ARBA00007321"/>
    </source>
</evidence>
<dbReference type="GO" id="GO:0005634">
    <property type="term" value="C:nucleus"/>
    <property type="evidence" value="ECO:0007669"/>
    <property type="project" value="UniProtKB-SubCell"/>
</dbReference>
<keyword evidence="4" id="KW-0158">Chromosome</keyword>
<proteinExistence type="inferred from homology"/>
<dbReference type="GO" id="GO:0031511">
    <property type="term" value="C:Mis6-Sim4 complex"/>
    <property type="evidence" value="ECO:0007669"/>
    <property type="project" value="TreeGrafter"/>
</dbReference>
<accession>A0A426ZYY9</accession>
<keyword evidence="6" id="KW-0137">Centromere</keyword>
<dbReference type="PANTHER" id="PTHR14582">
    <property type="entry name" value="INNER KINETOCHORE SUBUNIT MAL2"/>
    <property type="match status" value="1"/>
</dbReference>
<dbReference type="PANTHER" id="PTHR14582:SF1">
    <property type="entry name" value="CENTROMERE PROTEIN O"/>
    <property type="match status" value="1"/>
</dbReference>
<organism evidence="7 8">
    <name type="scientific">Ensete ventricosum</name>
    <name type="common">Abyssinian banana</name>
    <name type="synonym">Musa ensete</name>
    <dbReference type="NCBI Taxonomy" id="4639"/>
    <lineage>
        <taxon>Eukaryota</taxon>
        <taxon>Viridiplantae</taxon>
        <taxon>Streptophyta</taxon>
        <taxon>Embryophyta</taxon>
        <taxon>Tracheophyta</taxon>
        <taxon>Spermatophyta</taxon>
        <taxon>Magnoliopsida</taxon>
        <taxon>Liliopsida</taxon>
        <taxon>Zingiberales</taxon>
        <taxon>Musaceae</taxon>
        <taxon>Ensete</taxon>
    </lineage>
</organism>
<dbReference type="AlphaFoldDB" id="A0A426ZYY9"/>
<comment type="subcellular location">
    <subcellularLocation>
        <location evidence="2">Chromosome</location>
        <location evidence="2">Centromere</location>
    </subcellularLocation>
    <subcellularLocation>
        <location evidence="1">Nucleus</location>
    </subcellularLocation>
</comment>
<evidence type="ECO:0000256" key="6">
    <source>
        <dbReference type="ARBA" id="ARBA00023328"/>
    </source>
</evidence>
<evidence type="ECO:0000313" key="8">
    <source>
        <dbReference type="Proteomes" id="UP000287651"/>
    </source>
</evidence>
<comment type="caution">
    <text evidence="7">The sequence shown here is derived from an EMBL/GenBank/DDBJ whole genome shotgun (WGS) entry which is preliminary data.</text>
</comment>